<proteinExistence type="predicted"/>
<feature type="compositionally biased region" description="Polar residues" evidence="1">
    <location>
        <begin position="208"/>
        <end position="220"/>
    </location>
</feature>
<dbReference type="PANTHER" id="PTHR28062:SF1">
    <property type="entry name" value="TRANSMEMBRANE PROTEIN"/>
    <property type="match status" value="1"/>
</dbReference>
<organism evidence="2 3">
    <name type="scientific">Coemansia javaensis</name>
    <dbReference type="NCBI Taxonomy" id="2761396"/>
    <lineage>
        <taxon>Eukaryota</taxon>
        <taxon>Fungi</taxon>
        <taxon>Fungi incertae sedis</taxon>
        <taxon>Zoopagomycota</taxon>
        <taxon>Kickxellomycotina</taxon>
        <taxon>Kickxellomycetes</taxon>
        <taxon>Kickxellales</taxon>
        <taxon>Kickxellaceae</taxon>
        <taxon>Coemansia</taxon>
    </lineage>
</organism>
<evidence type="ECO:0000256" key="1">
    <source>
        <dbReference type="SAM" id="MobiDB-lite"/>
    </source>
</evidence>
<evidence type="ECO:0008006" key="4">
    <source>
        <dbReference type="Google" id="ProtNLM"/>
    </source>
</evidence>
<dbReference type="PANTHER" id="PTHR28062">
    <property type="entry name" value="K+-H+ EXCHANGE-LIKE PROTEIN"/>
    <property type="match status" value="1"/>
</dbReference>
<dbReference type="EMBL" id="JANBUL010000135">
    <property type="protein sequence ID" value="KAJ2780505.1"/>
    <property type="molecule type" value="Genomic_DNA"/>
</dbReference>
<reference evidence="2" key="1">
    <citation type="submission" date="2022-07" db="EMBL/GenBank/DDBJ databases">
        <title>Phylogenomic reconstructions and comparative analyses of Kickxellomycotina fungi.</title>
        <authorList>
            <person name="Reynolds N.K."/>
            <person name="Stajich J.E."/>
            <person name="Barry K."/>
            <person name="Grigoriev I.V."/>
            <person name="Crous P."/>
            <person name="Smith M.E."/>
        </authorList>
    </citation>
    <scope>NUCLEOTIDE SEQUENCE</scope>
    <source>
        <strain evidence="2">NBRC 105414</strain>
    </source>
</reference>
<evidence type="ECO:0000313" key="3">
    <source>
        <dbReference type="Proteomes" id="UP001140217"/>
    </source>
</evidence>
<evidence type="ECO:0000313" key="2">
    <source>
        <dbReference type="EMBL" id="KAJ2780505.1"/>
    </source>
</evidence>
<dbReference type="Pfam" id="PF10173">
    <property type="entry name" value="Mit_KHE1"/>
    <property type="match status" value="1"/>
</dbReference>
<dbReference type="GO" id="GO:0005743">
    <property type="term" value="C:mitochondrial inner membrane"/>
    <property type="evidence" value="ECO:0007669"/>
    <property type="project" value="TreeGrafter"/>
</dbReference>
<dbReference type="OrthoDB" id="5562676at2759"/>
<accession>A0A9W8LIG0</accession>
<name>A0A9W8LIG0_9FUNG</name>
<keyword evidence="3" id="KW-1185">Reference proteome</keyword>
<feature type="region of interest" description="Disordered" evidence="1">
    <location>
        <begin position="186"/>
        <end position="238"/>
    </location>
</feature>
<gene>
    <name evidence="2" type="ORF">H4R18_003407</name>
</gene>
<dbReference type="GO" id="GO:1902600">
    <property type="term" value="P:proton transmembrane transport"/>
    <property type="evidence" value="ECO:0007669"/>
    <property type="project" value="TreeGrafter"/>
</dbReference>
<dbReference type="InterPro" id="IPR018786">
    <property type="entry name" value="Mit_KHE1"/>
</dbReference>
<dbReference type="GO" id="GO:0006813">
    <property type="term" value="P:potassium ion transport"/>
    <property type="evidence" value="ECO:0007669"/>
    <property type="project" value="TreeGrafter"/>
</dbReference>
<protein>
    <recommendedName>
        <fullName evidence="4">Mitochondrial K+-H+ exchange-related-domain-containing protein</fullName>
    </recommendedName>
</protein>
<feature type="compositionally biased region" description="Basic and acidic residues" evidence="1">
    <location>
        <begin position="225"/>
        <end position="235"/>
    </location>
</feature>
<dbReference type="Proteomes" id="UP001140217">
    <property type="component" value="Unassembled WGS sequence"/>
</dbReference>
<comment type="caution">
    <text evidence="2">The sequence shown here is derived from an EMBL/GenBank/DDBJ whole genome shotgun (WGS) entry which is preliminary data.</text>
</comment>
<sequence>MRIYVIPITAARWALHCSPVNATPTRMTRLALFASSKWSKWAVHPRDSWRGRIYAYGESLMDRIDFREYFLKEIPSRSEGGLVTKVDIVAPSLLRESAIVSELRALAQTQEPYHGRWLRYCCYLLPLSSLFTAVPLIPNFPLFYNLFRVYSHYKARHGAQHLLQLLDGGAFEVVYDAELSRWYEGAARQQPGSPDSGTLPAGGAASEPPSQHQPSASETPYESDADQRTLEDGRPLLETPVLITDGDISRMAAYLQLPLFEPAVRRARHQIIAGLAKPPPPSDV</sequence>
<dbReference type="AlphaFoldDB" id="A0A9W8LIG0"/>